<name>A0A9D4JLE6_DREPO</name>
<reference evidence="2" key="1">
    <citation type="journal article" date="2019" name="bioRxiv">
        <title>The Genome of the Zebra Mussel, Dreissena polymorpha: A Resource for Invasive Species Research.</title>
        <authorList>
            <person name="McCartney M.A."/>
            <person name="Auch B."/>
            <person name="Kono T."/>
            <person name="Mallez S."/>
            <person name="Zhang Y."/>
            <person name="Obille A."/>
            <person name="Becker A."/>
            <person name="Abrahante J.E."/>
            <person name="Garbe J."/>
            <person name="Badalamenti J.P."/>
            <person name="Herman A."/>
            <person name="Mangelson H."/>
            <person name="Liachko I."/>
            <person name="Sullivan S."/>
            <person name="Sone E.D."/>
            <person name="Koren S."/>
            <person name="Silverstein K.A.T."/>
            <person name="Beckman K.B."/>
            <person name="Gohl D.M."/>
        </authorList>
    </citation>
    <scope>NUCLEOTIDE SEQUENCE</scope>
    <source>
        <strain evidence="2">Duluth1</strain>
        <tissue evidence="2">Whole animal</tissue>
    </source>
</reference>
<reference evidence="2" key="2">
    <citation type="submission" date="2020-11" db="EMBL/GenBank/DDBJ databases">
        <authorList>
            <person name="McCartney M.A."/>
            <person name="Auch B."/>
            <person name="Kono T."/>
            <person name="Mallez S."/>
            <person name="Becker A."/>
            <person name="Gohl D.M."/>
            <person name="Silverstein K.A.T."/>
            <person name="Koren S."/>
            <person name="Bechman K.B."/>
            <person name="Herman A."/>
            <person name="Abrahante J.E."/>
            <person name="Garbe J."/>
        </authorList>
    </citation>
    <scope>NUCLEOTIDE SEQUENCE</scope>
    <source>
        <strain evidence="2">Duluth1</strain>
        <tissue evidence="2">Whole animal</tissue>
    </source>
</reference>
<evidence type="ECO:0000256" key="1">
    <source>
        <dbReference type="SAM" id="MobiDB-lite"/>
    </source>
</evidence>
<dbReference type="AlphaFoldDB" id="A0A9D4JLE6"/>
<feature type="compositionally biased region" description="Acidic residues" evidence="1">
    <location>
        <begin position="77"/>
        <end position="88"/>
    </location>
</feature>
<gene>
    <name evidence="2" type="ORF">DPMN_118154</name>
</gene>
<comment type="caution">
    <text evidence="2">The sequence shown here is derived from an EMBL/GenBank/DDBJ whole genome shotgun (WGS) entry which is preliminary data.</text>
</comment>
<keyword evidence="3" id="KW-1185">Reference proteome</keyword>
<accession>A0A9D4JLE6</accession>
<feature type="compositionally biased region" description="Low complexity" evidence="1">
    <location>
        <begin position="49"/>
        <end position="72"/>
    </location>
</feature>
<feature type="region of interest" description="Disordered" evidence="1">
    <location>
        <begin position="121"/>
        <end position="150"/>
    </location>
</feature>
<evidence type="ECO:0000313" key="2">
    <source>
        <dbReference type="EMBL" id="KAH3816636.1"/>
    </source>
</evidence>
<organism evidence="2 3">
    <name type="scientific">Dreissena polymorpha</name>
    <name type="common">Zebra mussel</name>
    <name type="synonym">Mytilus polymorpha</name>
    <dbReference type="NCBI Taxonomy" id="45954"/>
    <lineage>
        <taxon>Eukaryota</taxon>
        <taxon>Metazoa</taxon>
        <taxon>Spiralia</taxon>
        <taxon>Lophotrochozoa</taxon>
        <taxon>Mollusca</taxon>
        <taxon>Bivalvia</taxon>
        <taxon>Autobranchia</taxon>
        <taxon>Heteroconchia</taxon>
        <taxon>Euheterodonta</taxon>
        <taxon>Imparidentia</taxon>
        <taxon>Neoheterodontei</taxon>
        <taxon>Myida</taxon>
        <taxon>Dreissenoidea</taxon>
        <taxon>Dreissenidae</taxon>
        <taxon>Dreissena</taxon>
    </lineage>
</organism>
<sequence length="150" mass="16339">MSSARDVKQGCSVSVLYTGHLKEPGTPLELNKIKSNSIQSTNYKQKIINGNNYNNNNNNGGDNNGYYENDGYVSVGDDYDAGGNDDDDKNTRGGKPLPHLPPSPHRCSITIVEGKIRIPPFQNPGYGPGTITYSQTDGQTHRAQTKSPLR</sequence>
<dbReference type="EMBL" id="JAIWYP010000005">
    <property type="protein sequence ID" value="KAH3816636.1"/>
    <property type="molecule type" value="Genomic_DNA"/>
</dbReference>
<dbReference type="Proteomes" id="UP000828390">
    <property type="component" value="Unassembled WGS sequence"/>
</dbReference>
<feature type="compositionally biased region" description="Polar residues" evidence="1">
    <location>
        <begin position="131"/>
        <end position="150"/>
    </location>
</feature>
<evidence type="ECO:0000313" key="3">
    <source>
        <dbReference type="Proteomes" id="UP000828390"/>
    </source>
</evidence>
<feature type="region of interest" description="Disordered" evidence="1">
    <location>
        <begin position="48"/>
        <end position="106"/>
    </location>
</feature>
<protein>
    <submittedName>
        <fullName evidence="2">Uncharacterized protein</fullName>
    </submittedName>
</protein>
<proteinExistence type="predicted"/>